<evidence type="ECO:0000256" key="6">
    <source>
        <dbReference type="ARBA" id="ARBA00022747"/>
    </source>
</evidence>
<evidence type="ECO:0000256" key="5">
    <source>
        <dbReference type="ARBA" id="ARBA00022691"/>
    </source>
</evidence>
<evidence type="ECO:0000256" key="2">
    <source>
        <dbReference type="ARBA" id="ARBA00011900"/>
    </source>
</evidence>
<dbReference type="AlphaFoldDB" id="A0A5C6E3U6"/>
<evidence type="ECO:0000256" key="4">
    <source>
        <dbReference type="ARBA" id="ARBA00022679"/>
    </source>
</evidence>
<organism evidence="10 11">
    <name type="scientific">Novipirellula artificiosorum</name>
    <dbReference type="NCBI Taxonomy" id="2528016"/>
    <lineage>
        <taxon>Bacteria</taxon>
        <taxon>Pseudomonadati</taxon>
        <taxon>Planctomycetota</taxon>
        <taxon>Planctomycetia</taxon>
        <taxon>Pirellulales</taxon>
        <taxon>Pirellulaceae</taxon>
        <taxon>Novipirellula</taxon>
    </lineage>
</organism>
<evidence type="ECO:0000256" key="3">
    <source>
        <dbReference type="ARBA" id="ARBA00022603"/>
    </source>
</evidence>
<comment type="caution">
    <text evidence="10">The sequence shown here is derived from an EMBL/GenBank/DDBJ whole genome shotgun (WGS) entry which is preliminary data.</text>
</comment>
<dbReference type="Proteomes" id="UP000319143">
    <property type="component" value="Unassembled WGS sequence"/>
</dbReference>
<accession>A0A5C6E3U6</accession>
<dbReference type="InterPro" id="IPR022749">
    <property type="entry name" value="D12N6_MeTrfase_N"/>
</dbReference>
<evidence type="ECO:0000256" key="7">
    <source>
        <dbReference type="ARBA" id="ARBA00047942"/>
    </source>
</evidence>
<dbReference type="Gene3D" id="3.40.50.150">
    <property type="entry name" value="Vaccinia Virus protein VP39"/>
    <property type="match status" value="1"/>
</dbReference>
<dbReference type="PRINTS" id="PR00507">
    <property type="entry name" value="N12N6MTFRASE"/>
</dbReference>
<dbReference type="GO" id="GO:0003677">
    <property type="term" value="F:DNA binding"/>
    <property type="evidence" value="ECO:0007669"/>
    <property type="project" value="InterPro"/>
</dbReference>
<dbReference type="EC" id="2.1.1.72" evidence="2"/>
<dbReference type="InterPro" id="IPR038333">
    <property type="entry name" value="T1MK-like_N_sf"/>
</dbReference>
<dbReference type="OrthoDB" id="9814572at2"/>
<feature type="domain" description="DNA methylase adenine-specific" evidence="8">
    <location>
        <begin position="150"/>
        <end position="501"/>
    </location>
</feature>
<keyword evidence="11" id="KW-1185">Reference proteome</keyword>
<gene>
    <name evidence="10" type="ORF">Poly41_01720</name>
</gene>
<feature type="domain" description="N6 adenine-specific DNA methyltransferase N-terminal" evidence="9">
    <location>
        <begin position="6"/>
        <end position="142"/>
    </location>
</feature>
<evidence type="ECO:0000259" key="8">
    <source>
        <dbReference type="Pfam" id="PF02384"/>
    </source>
</evidence>
<protein>
    <recommendedName>
        <fullName evidence="2">site-specific DNA-methyltransferase (adenine-specific)</fullName>
        <ecNumber evidence="2">2.1.1.72</ecNumber>
    </recommendedName>
</protein>
<dbReference type="InterPro" id="IPR003356">
    <property type="entry name" value="DNA_methylase_A-5"/>
</dbReference>
<dbReference type="RefSeq" id="WP_146524039.1">
    <property type="nucleotide sequence ID" value="NZ_SJPV01000001.1"/>
</dbReference>
<sequence>MITGQLRSKINELWEEFWTGGITNPLTVIEQISFLMFARLLDMRESTEEKKWSRKHKDKPFPGVYFPRDKQHLRWSQLKQEGNAEKVLEIIRDEVFPHFRKLGQLENAAASKGPMNTFDQYMKDATLMINKPSLLISAINMIDALPLTQGDTKGDLYEYLLSKLTTAGINGQFRTPRHIIDLMVDLVLEGNEDEALSWTVGDPACGTGGFLVQFMEALREHFTSPDGIHVDEETGGKTYTGDMIEPSHWKHIKSEMFHGFDFDVTMLRIAAMNMMLHEIDTPDINYQDTLSTNFTDRKETKRWAEDAFDLILANPPFKGSLDEEDVHKTLTGKVKTKKTELLFIVLMLRMLKLGGRCAVIVPDGVTFGSSKAHKELRKMLVEENQLEAVIKLPQGAFRPYAGVSTAILLFTKGGQTDNVFFFDVQADGKTLDDKREKIGADDDWQDLDVLRKAWPKWNGGAGKKHFKDRTVNAFFVPKSEIEENAFDLSINRYKEIVHKEEQYDSPKVILGRLKKLEAEIASDLEKLEAMLG</sequence>
<dbReference type="PANTHER" id="PTHR42933">
    <property type="entry name" value="SLR6095 PROTEIN"/>
    <property type="match status" value="1"/>
</dbReference>
<comment type="catalytic activity">
    <reaction evidence="7">
        <text>a 2'-deoxyadenosine in DNA + S-adenosyl-L-methionine = an N(6)-methyl-2'-deoxyadenosine in DNA + S-adenosyl-L-homocysteine + H(+)</text>
        <dbReference type="Rhea" id="RHEA:15197"/>
        <dbReference type="Rhea" id="RHEA-COMP:12418"/>
        <dbReference type="Rhea" id="RHEA-COMP:12419"/>
        <dbReference type="ChEBI" id="CHEBI:15378"/>
        <dbReference type="ChEBI" id="CHEBI:57856"/>
        <dbReference type="ChEBI" id="CHEBI:59789"/>
        <dbReference type="ChEBI" id="CHEBI:90615"/>
        <dbReference type="ChEBI" id="CHEBI:90616"/>
        <dbReference type="EC" id="2.1.1.72"/>
    </reaction>
</comment>
<dbReference type="Pfam" id="PF12161">
    <property type="entry name" value="HsdM_N"/>
    <property type="match status" value="1"/>
</dbReference>
<dbReference type="SUPFAM" id="SSF53335">
    <property type="entry name" value="S-adenosyl-L-methionine-dependent methyltransferases"/>
    <property type="match status" value="1"/>
</dbReference>
<keyword evidence="5" id="KW-0949">S-adenosyl-L-methionine</keyword>
<evidence type="ECO:0000259" key="9">
    <source>
        <dbReference type="Pfam" id="PF12161"/>
    </source>
</evidence>
<dbReference type="GO" id="GO:0009307">
    <property type="term" value="P:DNA restriction-modification system"/>
    <property type="evidence" value="ECO:0007669"/>
    <property type="project" value="UniProtKB-KW"/>
</dbReference>
<keyword evidence="4 10" id="KW-0808">Transferase</keyword>
<keyword evidence="6" id="KW-0680">Restriction system</keyword>
<dbReference type="InterPro" id="IPR002052">
    <property type="entry name" value="DNA_methylase_N6_adenine_CS"/>
</dbReference>
<proteinExistence type="inferred from homology"/>
<dbReference type="Gene3D" id="1.20.1260.30">
    <property type="match status" value="1"/>
</dbReference>
<dbReference type="InterPro" id="IPR051537">
    <property type="entry name" value="DNA_Adenine_Mtase"/>
</dbReference>
<dbReference type="EMBL" id="SJPV01000001">
    <property type="protein sequence ID" value="TWU41879.1"/>
    <property type="molecule type" value="Genomic_DNA"/>
</dbReference>
<dbReference type="PANTHER" id="PTHR42933:SF3">
    <property type="entry name" value="TYPE I RESTRICTION ENZYME MJAVIII METHYLASE SUBUNIT"/>
    <property type="match status" value="1"/>
</dbReference>
<evidence type="ECO:0000313" key="11">
    <source>
        <dbReference type="Proteomes" id="UP000319143"/>
    </source>
</evidence>
<dbReference type="GO" id="GO:0008170">
    <property type="term" value="F:N-methyltransferase activity"/>
    <property type="evidence" value="ECO:0007669"/>
    <property type="project" value="InterPro"/>
</dbReference>
<dbReference type="Pfam" id="PF02384">
    <property type="entry name" value="N6_Mtase"/>
    <property type="match status" value="1"/>
</dbReference>
<dbReference type="GO" id="GO:0032259">
    <property type="term" value="P:methylation"/>
    <property type="evidence" value="ECO:0007669"/>
    <property type="project" value="UniProtKB-KW"/>
</dbReference>
<comment type="similarity">
    <text evidence="1">Belongs to the N(4)/N(6)-methyltransferase family.</text>
</comment>
<name>A0A5C6E3U6_9BACT</name>
<evidence type="ECO:0000256" key="1">
    <source>
        <dbReference type="ARBA" id="ARBA00006594"/>
    </source>
</evidence>
<dbReference type="PROSITE" id="PS00092">
    <property type="entry name" value="N6_MTASE"/>
    <property type="match status" value="1"/>
</dbReference>
<keyword evidence="3 10" id="KW-0489">Methyltransferase</keyword>
<evidence type="ECO:0000313" key="10">
    <source>
        <dbReference type="EMBL" id="TWU41879.1"/>
    </source>
</evidence>
<dbReference type="InterPro" id="IPR029063">
    <property type="entry name" value="SAM-dependent_MTases_sf"/>
</dbReference>
<dbReference type="GO" id="GO:0009007">
    <property type="term" value="F:site-specific DNA-methyltransferase (adenine-specific) activity"/>
    <property type="evidence" value="ECO:0007669"/>
    <property type="project" value="UniProtKB-EC"/>
</dbReference>
<reference evidence="10 11" key="1">
    <citation type="submission" date="2019-02" db="EMBL/GenBank/DDBJ databases">
        <title>Deep-cultivation of Planctomycetes and their phenomic and genomic characterization uncovers novel biology.</title>
        <authorList>
            <person name="Wiegand S."/>
            <person name="Jogler M."/>
            <person name="Boedeker C."/>
            <person name="Pinto D."/>
            <person name="Vollmers J."/>
            <person name="Rivas-Marin E."/>
            <person name="Kohn T."/>
            <person name="Peeters S.H."/>
            <person name="Heuer A."/>
            <person name="Rast P."/>
            <person name="Oberbeckmann S."/>
            <person name="Bunk B."/>
            <person name="Jeske O."/>
            <person name="Meyerdierks A."/>
            <person name="Storesund J.E."/>
            <person name="Kallscheuer N."/>
            <person name="Luecker S."/>
            <person name="Lage O.M."/>
            <person name="Pohl T."/>
            <person name="Merkel B.J."/>
            <person name="Hornburger P."/>
            <person name="Mueller R.-W."/>
            <person name="Bruemmer F."/>
            <person name="Labrenz M."/>
            <person name="Spormann A.M."/>
            <person name="Op Den Camp H."/>
            <person name="Overmann J."/>
            <person name="Amann R."/>
            <person name="Jetten M.S.M."/>
            <person name="Mascher T."/>
            <person name="Medema M.H."/>
            <person name="Devos D.P."/>
            <person name="Kaster A.-K."/>
            <person name="Ovreas L."/>
            <person name="Rohde M."/>
            <person name="Galperin M.Y."/>
            <person name="Jogler C."/>
        </authorList>
    </citation>
    <scope>NUCLEOTIDE SEQUENCE [LARGE SCALE GENOMIC DNA]</scope>
    <source>
        <strain evidence="10 11">Poly41</strain>
    </source>
</reference>